<evidence type="ECO:0000313" key="3">
    <source>
        <dbReference type="Proteomes" id="UP001501442"/>
    </source>
</evidence>
<keyword evidence="3" id="KW-1185">Reference proteome</keyword>
<organism evidence="2 3">
    <name type="scientific">Actinoallomurus vinaceus</name>
    <dbReference type="NCBI Taxonomy" id="1080074"/>
    <lineage>
        <taxon>Bacteria</taxon>
        <taxon>Bacillati</taxon>
        <taxon>Actinomycetota</taxon>
        <taxon>Actinomycetes</taxon>
        <taxon>Streptosporangiales</taxon>
        <taxon>Thermomonosporaceae</taxon>
        <taxon>Actinoallomurus</taxon>
    </lineage>
</organism>
<dbReference type="Proteomes" id="UP001501442">
    <property type="component" value="Unassembled WGS sequence"/>
</dbReference>
<evidence type="ECO:0000256" key="1">
    <source>
        <dbReference type="SAM" id="MobiDB-lite"/>
    </source>
</evidence>
<feature type="region of interest" description="Disordered" evidence="1">
    <location>
        <begin position="54"/>
        <end position="85"/>
    </location>
</feature>
<gene>
    <name evidence="2" type="ORF">GCM10023196_052660</name>
</gene>
<sequence length="138" mass="15940">MLYCGLRPEEAVEIFEHNLTLPDRAWNAETEQFEDLPEDQDWGELYVGPVAPEVARDWTDDGARRDSRDRPKHRAEGETRGPIPTPLVQVRLFRTHLAEFGTGKDGRVFRGIRADVVPGETIRRVWRNAREKVFTEKA</sequence>
<evidence type="ECO:0000313" key="2">
    <source>
        <dbReference type="EMBL" id="GAA4629807.1"/>
    </source>
</evidence>
<proteinExistence type="predicted"/>
<protein>
    <submittedName>
        <fullName evidence="2">Uncharacterized protein</fullName>
    </submittedName>
</protein>
<dbReference type="EMBL" id="BAABHK010000007">
    <property type="protein sequence ID" value="GAA4629807.1"/>
    <property type="molecule type" value="Genomic_DNA"/>
</dbReference>
<comment type="caution">
    <text evidence="2">The sequence shown here is derived from an EMBL/GenBank/DDBJ whole genome shotgun (WGS) entry which is preliminary data.</text>
</comment>
<reference evidence="3" key="1">
    <citation type="journal article" date="2019" name="Int. J. Syst. Evol. Microbiol.">
        <title>The Global Catalogue of Microorganisms (GCM) 10K type strain sequencing project: providing services to taxonomists for standard genome sequencing and annotation.</title>
        <authorList>
            <consortium name="The Broad Institute Genomics Platform"/>
            <consortium name="The Broad Institute Genome Sequencing Center for Infectious Disease"/>
            <person name="Wu L."/>
            <person name="Ma J."/>
        </authorList>
    </citation>
    <scope>NUCLEOTIDE SEQUENCE [LARGE SCALE GENOMIC DNA]</scope>
    <source>
        <strain evidence="3">JCM 17939</strain>
    </source>
</reference>
<feature type="compositionally biased region" description="Basic and acidic residues" evidence="1">
    <location>
        <begin position="54"/>
        <end position="79"/>
    </location>
</feature>
<accession>A0ABP8UE32</accession>
<name>A0ABP8UE32_9ACTN</name>